<dbReference type="FunFam" id="1.10.10.10:FF:000029">
    <property type="entry name" value="Proliferation-associated 2G4, a"/>
    <property type="match status" value="1"/>
</dbReference>
<dbReference type="EMBL" id="KQ242186">
    <property type="protein sequence ID" value="KNC80193.1"/>
    <property type="molecule type" value="Genomic_DNA"/>
</dbReference>
<dbReference type="SUPFAM" id="SSF46785">
    <property type="entry name" value="Winged helix' DNA-binding domain"/>
    <property type="match status" value="1"/>
</dbReference>
<evidence type="ECO:0000259" key="3">
    <source>
        <dbReference type="Pfam" id="PF00557"/>
    </source>
</evidence>
<organism evidence="4 5">
    <name type="scientific">Sphaeroforma arctica JP610</name>
    <dbReference type="NCBI Taxonomy" id="667725"/>
    <lineage>
        <taxon>Eukaryota</taxon>
        <taxon>Ichthyosporea</taxon>
        <taxon>Ichthyophonida</taxon>
        <taxon>Sphaeroforma</taxon>
    </lineage>
</organism>
<dbReference type="AlphaFoldDB" id="A0A0L0FW69"/>
<dbReference type="PANTHER" id="PTHR10804">
    <property type="entry name" value="PROTEASE FAMILY M24 METHIONYL AMINOPEPTIDASE, AMINOPEPTIDASE P"/>
    <property type="match status" value="1"/>
</dbReference>
<dbReference type="InterPro" id="IPR036388">
    <property type="entry name" value="WH-like_DNA-bd_sf"/>
</dbReference>
<gene>
    <name evidence="4" type="ORF">SARC_07436</name>
</gene>
<dbReference type="Gene3D" id="3.90.230.10">
    <property type="entry name" value="Creatinase/methionine aminopeptidase superfamily"/>
    <property type="match status" value="1"/>
</dbReference>
<feature type="region of interest" description="Disordered" evidence="2">
    <location>
        <begin position="375"/>
        <end position="394"/>
    </location>
</feature>
<dbReference type="Proteomes" id="UP000054560">
    <property type="component" value="Unassembled WGS sequence"/>
</dbReference>
<dbReference type="PANTHER" id="PTHR10804:SF11">
    <property type="entry name" value="PROLIFERATION-ASSOCIATED PROTEIN 2G4"/>
    <property type="match status" value="1"/>
</dbReference>
<dbReference type="eggNOG" id="KOG2776">
    <property type="taxonomic scope" value="Eukaryota"/>
</dbReference>
<accession>A0A0L0FW69</accession>
<dbReference type="InterPro" id="IPR047113">
    <property type="entry name" value="PA2G4/ARX1"/>
</dbReference>
<evidence type="ECO:0000256" key="2">
    <source>
        <dbReference type="SAM" id="MobiDB-lite"/>
    </source>
</evidence>
<proteinExistence type="inferred from homology"/>
<dbReference type="Gene3D" id="1.10.10.10">
    <property type="entry name" value="Winged helix-like DNA-binding domain superfamily/Winged helix DNA-binding domain"/>
    <property type="match status" value="1"/>
</dbReference>
<evidence type="ECO:0000256" key="1">
    <source>
        <dbReference type="ARBA" id="ARBA00007319"/>
    </source>
</evidence>
<dbReference type="GeneID" id="25907940"/>
<feature type="compositionally biased region" description="Basic residues" evidence="2">
    <location>
        <begin position="375"/>
        <end position="387"/>
    </location>
</feature>
<dbReference type="OrthoDB" id="5876363at2759"/>
<dbReference type="STRING" id="667725.A0A0L0FW69"/>
<dbReference type="InterPro" id="IPR036390">
    <property type="entry name" value="WH_DNA-bd_sf"/>
</dbReference>
<dbReference type="Pfam" id="PF00557">
    <property type="entry name" value="Peptidase_M24"/>
    <property type="match status" value="1"/>
</dbReference>
<protein>
    <recommendedName>
        <fullName evidence="3">Peptidase M24 domain-containing protein</fullName>
    </recommendedName>
</protein>
<dbReference type="RefSeq" id="XP_014154095.1">
    <property type="nucleotide sequence ID" value="XM_014298620.1"/>
</dbReference>
<dbReference type="SUPFAM" id="SSF55920">
    <property type="entry name" value="Creatinase/aminopeptidase"/>
    <property type="match status" value="1"/>
</dbReference>
<feature type="domain" description="Peptidase M24" evidence="3">
    <location>
        <begin position="20"/>
        <end position="239"/>
    </location>
</feature>
<dbReference type="CDD" id="cd01089">
    <property type="entry name" value="PA2G4-like"/>
    <property type="match status" value="1"/>
</dbReference>
<sequence length="394" mass="42833">MAPPKENVQDQIKDADNVTKYKAAAEVVKVVLKEVVDMCKEGCSVVEICAVGDSRVNEEAQKVYKKGYTDEESGKTKQIPRGVAFPVCITLNEMVCHYSPLRSDEGVTLKDGDVVKIDMGAHVDGFMALAGTTIVVGADATSPVTGPAADVIMAAYNASEAVLRTIKAEKTNFDCTELIDQVAEEYGVKAVTGMVSYQISKNEIAGAEAKVIPQAPDAERRAQTKKAEFEVGDVFAIDIIMSTGDGKPVEKGGRTTVFKKTNTRFTLRMATSRAVYSEISNNFTTMPFSLRACTDEKKARMGIVECQKQGLVESYPVMSDKEGALVAQFKYTVMLTSNGVVRLTPSIFDAESVKSEKSIEKEELKALLAEEMEVKKKKTNKKKKPKAKTATTEA</sequence>
<reference evidence="4 5" key="1">
    <citation type="submission" date="2011-02" db="EMBL/GenBank/DDBJ databases">
        <title>The Genome Sequence of Sphaeroforma arctica JP610.</title>
        <authorList>
            <consortium name="The Broad Institute Genome Sequencing Platform"/>
            <person name="Russ C."/>
            <person name="Cuomo C."/>
            <person name="Young S.K."/>
            <person name="Zeng Q."/>
            <person name="Gargeya S."/>
            <person name="Alvarado L."/>
            <person name="Berlin A."/>
            <person name="Chapman S.B."/>
            <person name="Chen Z."/>
            <person name="Freedman E."/>
            <person name="Gellesch M."/>
            <person name="Goldberg J."/>
            <person name="Griggs A."/>
            <person name="Gujja S."/>
            <person name="Heilman E."/>
            <person name="Heiman D."/>
            <person name="Howarth C."/>
            <person name="Mehta T."/>
            <person name="Neiman D."/>
            <person name="Pearson M."/>
            <person name="Roberts A."/>
            <person name="Saif S."/>
            <person name="Shea T."/>
            <person name="Shenoy N."/>
            <person name="Sisk P."/>
            <person name="Stolte C."/>
            <person name="Sykes S."/>
            <person name="White J."/>
            <person name="Yandava C."/>
            <person name="Burger G."/>
            <person name="Gray M.W."/>
            <person name="Holland P.W.H."/>
            <person name="King N."/>
            <person name="Lang F.B.F."/>
            <person name="Roger A.J."/>
            <person name="Ruiz-Trillo I."/>
            <person name="Haas B."/>
            <person name="Nusbaum C."/>
            <person name="Birren B."/>
        </authorList>
    </citation>
    <scope>NUCLEOTIDE SEQUENCE [LARGE SCALE GENOMIC DNA]</scope>
    <source>
        <strain evidence="4 5">JP610</strain>
    </source>
</reference>
<dbReference type="InterPro" id="IPR036005">
    <property type="entry name" value="Creatinase/aminopeptidase-like"/>
</dbReference>
<keyword evidence="5" id="KW-1185">Reference proteome</keyword>
<evidence type="ECO:0000313" key="4">
    <source>
        <dbReference type="EMBL" id="KNC80193.1"/>
    </source>
</evidence>
<dbReference type="InterPro" id="IPR000994">
    <property type="entry name" value="Pept_M24"/>
</dbReference>
<evidence type="ECO:0000313" key="5">
    <source>
        <dbReference type="Proteomes" id="UP000054560"/>
    </source>
</evidence>
<comment type="similarity">
    <text evidence="1">Belongs to the peptidase M24 family.</text>
</comment>
<name>A0A0L0FW69_9EUKA</name>